<comment type="caution">
    <text evidence="2">The sequence shown here is derived from an EMBL/GenBank/DDBJ whole genome shotgun (WGS) entry which is preliminary data.</text>
</comment>
<gene>
    <name evidence="2" type="ORF">EFK50_04215</name>
</gene>
<dbReference type="RefSeq" id="WP_123226280.1">
    <property type="nucleotide sequence ID" value="NZ_RJSE01000003.1"/>
</dbReference>
<evidence type="ECO:0000259" key="1">
    <source>
        <dbReference type="SMART" id="SM00507"/>
    </source>
</evidence>
<proteinExistence type="predicted"/>
<feature type="domain" description="HNH nuclease" evidence="1">
    <location>
        <begin position="348"/>
        <end position="400"/>
    </location>
</feature>
<dbReference type="Pfam" id="PF02720">
    <property type="entry name" value="DUF222"/>
    <property type="match status" value="1"/>
</dbReference>
<dbReference type="AlphaFoldDB" id="A0A3N0CNX4"/>
<sequence>MSSGSVDDQPPTHPHARMLDALDAALAEGTDVPAWTHSPDDLRDLLSRAARFKNQYDAFELQLLRAADRHQVGDAVGSANTAGWWATTTRTTKPAAHRAVALAEQLDDSAHEPTAAAMSAGAVSVDQAAVILSSVEALPHDLVPHQLRADAERHMVALAEHHDPRELRVLGRKILDVIAPEVAEAHEQAVLEREEQVAAAAATFVMHPDGQGSMVGRFKIPVLAGEILEKHLTAIAAPRHQASRATSATRPRVARPLRLGQAFTEYVETRSPDDTPQAGGLAATVVVTMSMENLIGGSQRAAVLDTGAAISASEARRLACEAGLIPAVLGSPSQPLDLGRKTRFHTGAQRHALALRDKGCNAAGCDWPPGMCHAHHPTPWAKGGCTSVRNGMLLCPRHHTLAHDGRYQLKSDPSGRVTFSRRT</sequence>
<evidence type="ECO:0000313" key="2">
    <source>
        <dbReference type="EMBL" id="RNL65177.1"/>
    </source>
</evidence>
<dbReference type="OrthoDB" id="3634417at2"/>
<organism evidence="2 3">
    <name type="scientific">Nocardioides marmoriginsengisoli</name>
    <dbReference type="NCBI Taxonomy" id="661483"/>
    <lineage>
        <taxon>Bacteria</taxon>
        <taxon>Bacillati</taxon>
        <taxon>Actinomycetota</taxon>
        <taxon>Actinomycetes</taxon>
        <taxon>Propionibacteriales</taxon>
        <taxon>Nocardioidaceae</taxon>
        <taxon>Nocardioides</taxon>
    </lineage>
</organism>
<keyword evidence="2" id="KW-0255">Endonuclease</keyword>
<reference evidence="2 3" key="1">
    <citation type="submission" date="2018-11" db="EMBL/GenBank/DDBJ databases">
        <authorList>
            <person name="Li F."/>
        </authorList>
    </citation>
    <scope>NUCLEOTIDE SEQUENCE [LARGE SCALE GENOMIC DNA]</scope>
    <source>
        <strain evidence="2 3">Gsoil 097</strain>
    </source>
</reference>
<dbReference type="GO" id="GO:0004519">
    <property type="term" value="F:endonuclease activity"/>
    <property type="evidence" value="ECO:0007669"/>
    <property type="project" value="UniProtKB-KW"/>
</dbReference>
<dbReference type="Proteomes" id="UP000267128">
    <property type="component" value="Unassembled WGS sequence"/>
</dbReference>
<dbReference type="EMBL" id="RJSE01000003">
    <property type="protein sequence ID" value="RNL65177.1"/>
    <property type="molecule type" value="Genomic_DNA"/>
</dbReference>
<evidence type="ECO:0000313" key="3">
    <source>
        <dbReference type="Proteomes" id="UP000267128"/>
    </source>
</evidence>
<keyword evidence="3" id="KW-1185">Reference proteome</keyword>
<keyword evidence="2" id="KW-0378">Hydrolase</keyword>
<keyword evidence="2" id="KW-0540">Nuclease</keyword>
<dbReference type="SMART" id="SM00507">
    <property type="entry name" value="HNHc"/>
    <property type="match status" value="1"/>
</dbReference>
<protein>
    <submittedName>
        <fullName evidence="2">HNH endonuclease</fullName>
    </submittedName>
</protein>
<dbReference type="CDD" id="cd00085">
    <property type="entry name" value="HNHc"/>
    <property type="match status" value="1"/>
</dbReference>
<name>A0A3N0CNX4_9ACTN</name>
<accession>A0A3N0CNX4</accession>
<dbReference type="InterPro" id="IPR003615">
    <property type="entry name" value="HNH_nuc"/>
</dbReference>
<dbReference type="InterPro" id="IPR003870">
    <property type="entry name" value="DUF222"/>
</dbReference>